<evidence type="ECO:0000259" key="2">
    <source>
        <dbReference type="Pfam" id="PF02470"/>
    </source>
</evidence>
<keyword evidence="1" id="KW-0472">Membrane</keyword>
<keyword evidence="1" id="KW-0812">Transmembrane</keyword>
<evidence type="ECO:0000256" key="1">
    <source>
        <dbReference type="SAM" id="Phobius"/>
    </source>
</evidence>
<keyword evidence="1" id="KW-1133">Transmembrane helix</keyword>
<dbReference type="STRING" id="146817.SAMN04488502_102412"/>
<feature type="transmembrane region" description="Helical" evidence="1">
    <location>
        <begin position="12"/>
        <end position="31"/>
    </location>
</feature>
<feature type="domain" description="Mce/MlaD" evidence="2">
    <location>
        <begin position="34"/>
        <end position="110"/>
    </location>
</feature>
<protein>
    <submittedName>
        <fullName evidence="3">Phospholipid/cholesterol/gamma-HCH transport system substrate-binding protein</fullName>
    </submittedName>
</protein>
<organism evidence="3 4">
    <name type="scientific">Dendrosporobacter quercicolus</name>
    <dbReference type="NCBI Taxonomy" id="146817"/>
    <lineage>
        <taxon>Bacteria</taxon>
        <taxon>Bacillati</taxon>
        <taxon>Bacillota</taxon>
        <taxon>Negativicutes</taxon>
        <taxon>Selenomonadales</taxon>
        <taxon>Sporomusaceae</taxon>
        <taxon>Dendrosporobacter</taxon>
    </lineage>
</organism>
<sequence length="424" mass="45542">MLSTEAKVGSITIVAIALLTYMIIHLGGFAFRDQGYPVHAVFNQVNGLKEGNLVRYAGVDIGKVNAVQMIPSGVQVTMLIHTGTKIPETARFSIGTDGLLGEKYIDIAPPREPSGVLAPGATVRGENIQGLDQMVATADQVLHDVQKLVNSLNEVFGDETFKASLKESVVNTRAITANLNAMSAAMARMAVNNEADIQAMVSNLEVMSASLRSVAARVDKMIDGVDNNGQTARDLRETIGNLHSTSVRVENMAAALEGIVSDPATAENIKETLKNARSVSAKADRMLTKVTDIKAETGVEMLYDSDSGNYSTNAEVRLHTSPRDFAVIGVNDIGQDSKTNLQFGTGTDKLAGRAGIIDSKAGVGIDSSLGKQLKLSLDVYDPNDVRVKLRTQYRLAPDLFVVAQANNMNKDEDNNTYIGIRRNF</sequence>
<dbReference type="InterPro" id="IPR003399">
    <property type="entry name" value="Mce/MlaD"/>
</dbReference>
<evidence type="ECO:0000313" key="3">
    <source>
        <dbReference type="EMBL" id="SDM17954.1"/>
    </source>
</evidence>
<dbReference type="InterPro" id="IPR052336">
    <property type="entry name" value="MlaD_Phospholipid_Transporter"/>
</dbReference>
<dbReference type="EMBL" id="FNHB01000002">
    <property type="protein sequence ID" value="SDM17954.1"/>
    <property type="molecule type" value="Genomic_DNA"/>
</dbReference>
<dbReference type="Pfam" id="PF02470">
    <property type="entry name" value="MlaD"/>
    <property type="match status" value="1"/>
</dbReference>
<dbReference type="Proteomes" id="UP000214880">
    <property type="component" value="Unassembled WGS sequence"/>
</dbReference>
<dbReference type="OrthoDB" id="9764664at2"/>
<accession>A0A1G9R3X7</accession>
<dbReference type="PANTHER" id="PTHR33371:SF4">
    <property type="entry name" value="INTERMEMBRANE PHOSPHOLIPID TRANSPORT SYSTEM BINDING PROTEIN MLAD"/>
    <property type="match status" value="1"/>
</dbReference>
<dbReference type="RefSeq" id="WP_092071071.1">
    <property type="nucleotide sequence ID" value="NZ_FNHB01000002.1"/>
</dbReference>
<reference evidence="3 4" key="1">
    <citation type="submission" date="2016-10" db="EMBL/GenBank/DDBJ databases">
        <authorList>
            <person name="de Groot N.N."/>
        </authorList>
    </citation>
    <scope>NUCLEOTIDE SEQUENCE [LARGE SCALE GENOMIC DNA]</scope>
    <source>
        <strain evidence="3 4">DSM 1736</strain>
    </source>
</reference>
<dbReference type="AlphaFoldDB" id="A0A1G9R3X7"/>
<gene>
    <name evidence="3" type="ORF">SAMN04488502_102412</name>
</gene>
<name>A0A1G9R3X7_9FIRM</name>
<proteinExistence type="predicted"/>
<dbReference type="PANTHER" id="PTHR33371">
    <property type="entry name" value="INTERMEMBRANE PHOSPHOLIPID TRANSPORT SYSTEM BINDING PROTEIN MLAD-RELATED"/>
    <property type="match status" value="1"/>
</dbReference>
<evidence type="ECO:0000313" key="4">
    <source>
        <dbReference type="Proteomes" id="UP000214880"/>
    </source>
</evidence>
<keyword evidence="4" id="KW-1185">Reference proteome</keyword>